<dbReference type="SMART" id="SM00065">
    <property type="entry name" value="GAF"/>
    <property type="match status" value="1"/>
</dbReference>
<accession>A0A4Y5YTT0</accession>
<dbReference type="AlphaFoldDB" id="A0A4Y5YTT0"/>
<protein>
    <submittedName>
        <fullName evidence="2">GAF domain-containing protein</fullName>
    </submittedName>
</protein>
<evidence type="ECO:0000313" key="2">
    <source>
        <dbReference type="EMBL" id="QDE36214.1"/>
    </source>
</evidence>
<dbReference type="PROSITE" id="PS51746">
    <property type="entry name" value="PPM_2"/>
    <property type="match status" value="1"/>
</dbReference>
<gene>
    <name evidence="2" type="ORF">FIV50_16335</name>
</gene>
<dbReference type="Pfam" id="PF07228">
    <property type="entry name" value="SpoIIE"/>
    <property type="match status" value="1"/>
</dbReference>
<dbReference type="InterPro" id="IPR003018">
    <property type="entry name" value="GAF"/>
</dbReference>
<dbReference type="SMART" id="SM00331">
    <property type="entry name" value="PP2C_SIG"/>
    <property type="match status" value="1"/>
</dbReference>
<name>A0A4Y5YTT0_9MICO</name>
<dbReference type="EMBL" id="CP041040">
    <property type="protein sequence ID" value="QDE36214.1"/>
    <property type="molecule type" value="Genomic_DNA"/>
</dbReference>
<reference evidence="2 3" key="1">
    <citation type="submission" date="2019-06" db="EMBL/GenBank/DDBJ databases">
        <title>Complete genome of Microbacterium foliorum M2.</title>
        <authorList>
            <person name="Cao G."/>
        </authorList>
    </citation>
    <scope>NUCLEOTIDE SEQUENCE [LARGE SCALE GENOMIC DNA]</scope>
    <source>
        <strain evidence="2 3">M2</strain>
    </source>
</reference>
<dbReference type="PANTHER" id="PTHR43102">
    <property type="entry name" value="SLR1143 PROTEIN"/>
    <property type="match status" value="1"/>
</dbReference>
<dbReference type="Pfam" id="PF01590">
    <property type="entry name" value="GAF"/>
    <property type="match status" value="1"/>
</dbReference>
<dbReference type="RefSeq" id="WP_140038344.1">
    <property type="nucleotide sequence ID" value="NZ_CP041040.1"/>
</dbReference>
<dbReference type="SUPFAM" id="SSF55781">
    <property type="entry name" value="GAF domain-like"/>
    <property type="match status" value="1"/>
</dbReference>
<dbReference type="Gene3D" id="3.60.40.10">
    <property type="entry name" value="PPM-type phosphatase domain"/>
    <property type="match status" value="1"/>
</dbReference>
<proteinExistence type="predicted"/>
<organism evidence="2 3">
    <name type="scientific">Microbacterium foliorum</name>
    <dbReference type="NCBI Taxonomy" id="104336"/>
    <lineage>
        <taxon>Bacteria</taxon>
        <taxon>Bacillati</taxon>
        <taxon>Actinomycetota</taxon>
        <taxon>Actinomycetes</taxon>
        <taxon>Micrococcales</taxon>
        <taxon>Microbacteriaceae</taxon>
        <taxon>Microbacterium</taxon>
    </lineage>
</organism>
<dbReference type="OrthoDB" id="9151676at2"/>
<dbReference type="InterPro" id="IPR036457">
    <property type="entry name" value="PPM-type-like_dom_sf"/>
</dbReference>
<feature type="domain" description="PPM-type phosphatase" evidence="1">
    <location>
        <begin position="176"/>
        <end position="384"/>
    </location>
</feature>
<dbReference type="SUPFAM" id="SSF81606">
    <property type="entry name" value="PP2C-like"/>
    <property type="match status" value="1"/>
</dbReference>
<dbReference type="Proteomes" id="UP000316125">
    <property type="component" value="Chromosome"/>
</dbReference>
<dbReference type="Gene3D" id="3.30.450.40">
    <property type="match status" value="1"/>
</dbReference>
<evidence type="ECO:0000313" key="3">
    <source>
        <dbReference type="Proteomes" id="UP000316125"/>
    </source>
</evidence>
<dbReference type="InterPro" id="IPR029016">
    <property type="entry name" value="GAF-like_dom_sf"/>
</dbReference>
<sequence length="386" mass="41556">MFDELRRQQALEELGILDTPRDERVDRVARLAKQMFGVPMVSVSLLDGDRQWRKSEIGLGGDEAPRQDSFCDYTVGQDRTVVIEDASATETFATNPFVIGDPHLRFYAGHPLHAPGGEPVGTLCVLDTEPHSFSEAQRGLLRDLAFWVQSEIASDVELDQATLIQSALRPQSIPTITGYTVAGGGASRGRLAGDFYDLRLHDGALRITLADAMGKGTGPAIVAAGVRASLRTAPDRSIAEAIADADRLLEEDLSETTMFVTAVHAELQPETGDLEVIDAGHSLAFILRGDGSWEHLRSTGLPLGMGAALPDQDARESRHTRLEPGDAFVCCSDGLLDVLDADDPFAHVARVLDTLGPDGAIGEALRLISDDRATDDITVVVVRRDA</sequence>
<evidence type="ECO:0000259" key="1">
    <source>
        <dbReference type="PROSITE" id="PS51746"/>
    </source>
</evidence>
<dbReference type="InterPro" id="IPR001932">
    <property type="entry name" value="PPM-type_phosphatase-like_dom"/>
</dbReference>
<dbReference type="PANTHER" id="PTHR43102:SF2">
    <property type="entry name" value="GAF DOMAIN-CONTAINING PROTEIN"/>
    <property type="match status" value="1"/>
</dbReference>